<evidence type="ECO:0000259" key="1">
    <source>
        <dbReference type="Pfam" id="PF01890"/>
    </source>
</evidence>
<protein>
    <submittedName>
        <fullName evidence="3">Cobalamin biosynthesis protein CbiG</fullName>
    </submittedName>
</protein>
<dbReference type="OrthoDB" id="9781023at2"/>
<dbReference type="PATRIC" id="fig|1476583.3.peg.899"/>
<evidence type="ECO:0000313" key="4">
    <source>
        <dbReference type="Proteomes" id="UP000020492"/>
    </source>
</evidence>
<dbReference type="PANTHER" id="PTHR37477">
    <property type="entry name" value="COBALT-PRECORRIN-5A HYDROLASE"/>
    <property type="match status" value="1"/>
</dbReference>
<dbReference type="Pfam" id="PF11760">
    <property type="entry name" value="CbiG_N"/>
    <property type="match status" value="1"/>
</dbReference>
<dbReference type="InterPro" id="IPR038029">
    <property type="entry name" value="GbiG_N_sf"/>
</dbReference>
<gene>
    <name evidence="3" type="ORF">DEIPH_ctg012orf0064</name>
</gene>
<keyword evidence="4" id="KW-1185">Reference proteome</keyword>
<accession>A0A016QSM3</accession>
<comment type="caution">
    <text evidence="3">The sequence shown here is derived from an EMBL/GenBank/DDBJ whole genome shotgun (WGS) entry which is preliminary data.</text>
</comment>
<dbReference type="STRING" id="1476583.DEIPH_ctg012orf0064"/>
<dbReference type="eggNOG" id="COG2073">
    <property type="taxonomic scope" value="Bacteria"/>
</dbReference>
<organism evidence="3 4">
    <name type="scientific">Deinococcus phoenicis</name>
    <dbReference type="NCBI Taxonomy" id="1476583"/>
    <lineage>
        <taxon>Bacteria</taxon>
        <taxon>Thermotogati</taxon>
        <taxon>Deinococcota</taxon>
        <taxon>Deinococci</taxon>
        <taxon>Deinococcales</taxon>
        <taxon>Deinococcaceae</taxon>
        <taxon>Deinococcus</taxon>
    </lineage>
</organism>
<dbReference type="PANTHER" id="PTHR37477:SF1">
    <property type="entry name" value="COBALT-PRECORRIN-5A HYDROLASE"/>
    <property type="match status" value="1"/>
</dbReference>
<dbReference type="Proteomes" id="UP000020492">
    <property type="component" value="Unassembled WGS sequence"/>
</dbReference>
<dbReference type="AlphaFoldDB" id="A0A016QSM3"/>
<dbReference type="RefSeq" id="WP_034354499.1">
    <property type="nucleotide sequence ID" value="NZ_JHAC01000012.1"/>
</dbReference>
<feature type="domain" description="CobE/GbiG C-terminal" evidence="1">
    <location>
        <begin position="130"/>
        <end position="245"/>
    </location>
</feature>
<name>A0A016QSM3_9DEIO</name>
<dbReference type="SUPFAM" id="SSF159672">
    <property type="entry name" value="CbiG N-terminal domain-like"/>
    <property type="match status" value="1"/>
</dbReference>
<dbReference type="GO" id="GO:0009236">
    <property type="term" value="P:cobalamin biosynthetic process"/>
    <property type="evidence" value="ECO:0007669"/>
    <property type="project" value="InterPro"/>
</dbReference>
<dbReference type="InterPro" id="IPR002750">
    <property type="entry name" value="CobE/GbiG_C"/>
</dbReference>
<dbReference type="InterPro" id="IPR052553">
    <property type="entry name" value="CbiG_hydrolase"/>
</dbReference>
<dbReference type="Gene3D" id="3.30.420.180">
    <property type="entry name" value="CobE/GbiG C-terminal domain"/>
    <property type="match status" value="1"/>
</dbReference>
<feature type="domain" description="Cobalamin synthesis G N-terminal" evidence="2">
    <location>
        <begin position="45"/>
        <end position="125"/>
    </location>
</feature>
<dbReference type="Pfam" id="PF01890">
    <property type="entry name" value="CbiG_C"/>
    <property type="match status" value="1"/>
</dbReference>
<dbReference type="InterPro" id="IPR021744">
    <property type="entry name" value="CbiG_N"/>
</dbReference>
<dbReference type="NCBIfam" id="NF005440">
    <property type="entry name" value="PRK07027.1-4"/>
    <property type="match status" value="1"/>
</dbReference>
<dbReference type="Gene3D" id="3.40.50.11220">
    <property type="match status" value="1"/>
</dbReference>
<sequence>MTAAPQSLAVWPVRRESEGLAARLADELGAALHRPWQEAGRQMDAFRAAFHTARAWVFIGAAGIATRFVSGLPHSKLTDPAVVVLDDAARFAVALLGGHEGGANALAYRVARLTGAVPVVTTATEAVKPLTLGIGCRRGVSEEQIAAAVAHTLGERSLTDVREVATVDLKADEAGLLAFCERHGLPLRIFAAADLEARPFVTRHSEWVQQSVGLSGVCEPCALLASPRGRLTVPKTALNGVTVAVVEDRGAAVFEEKL</sequence>
<dbReference type="EMBL" id="JHAC01000012">
    <property type="protein sequence ID" value="EYB69001.1"/>
    <property type="molecule type" value="Genomic_DNA"/>
</dbReference>
<proteinExistence type="predicted"/>
<reference evidence="3 4" key="1">
    <citation type="submission" date="2014-03" db="EMBL/GenBank/DDBJ databases">
        <title>Draft genome sequence of Deinococcus phoenicis 1P10ME.</title>
        <authorList>
            <person name="Stepanov V.G."/>
            <person name="Vaishampayan P."/>
            <person name="Venkateswaran K."/>
            <person name="Fox G.E."/>
        </authorList>
    </citation>
    <scope>NUCLEOTIDE SEQUENCE [LARGE SCALE GENOMIC DNA]</scope>
    <source>
        <strain evidence="3 4">1P10ME</strain>
    </source>
</reference>
<dbReference type="InterPro" id="IPR036518">
    <property type="entry name" value="CobE/GbiG_C_sf"/>
</dbReference>
<evidence type="ECO:0000259" key="2">
    <source>
        <dbReference type="Pfam" id="PF11760"/>
    </source>
</evidence>
<evidence type="ECO:0000313" key="3">
    <source>
        <dbReference type="EMBL" id="EYB69001.1"/>
    </source>
</evidence>